<accession>A0A9W7G105</accession>
<dbReference type="Proteomes" id="UP001165065">
    <property type="component" value="Unassembled WGS sequence"/>
</dbReference>
<comment type="caution">
    <text evidence="2">The sequence shown here is derived from an EMBL/GenBank/DDBJ whole genome shotgun (WGS) entry which is preliminary data.</text>
</comment>
<evidence type="ECO:0000313" key="3">
    <source>
        <dbReference type="Proteomes" id="UP001165065"/>
    </source>
</evidence>
<dbReference type="PANTHER" id="PTHR47511:SF1">
    <property type="entry name" value="PEPTIDYL-PROLYL CIS-TRANS ISOMERASE CYP23"/>
    <property type="match status" value="1"/>
</dbReference>
<dbReference type="InterPro" id="IPR002130">
    <property type="entry name" value="Cyclophilin-type_PPIase_dom"/>
</dbReference>
<dbReference type="OrthoDB" id="408413at2759"/>
<protein>
    <recommendedName>
        <fullName evidence="1">PPIase cyclophilin-type domain-containing protein</fullName>
    </recommendedName>
</protein>
<dbReference type="PANTHER" id="PTHR47511">
    <property type="entry name" value="PEPTIDYL-PROLYL CIS-TRANS ISOMERASE CYP23"/>
    <property type="match status" value="1"/>
</dbReference>
<reference evidence="3" key="1">
    <citation type="journal article" date="2023" name="Commun. Biol.">
        <title>Genome analysis of Parmales, the sister group of diatoms, reveals the evolutionary specialization of diatoms from phago-mixotrophs to photoautotrophs.</title>
        <authorList>
            <person name="Ban H."/>
            <person name="Sato S."/>
            <person name="Yoshikawa S."/>
            <person name="Yamada K."/>
            <person name="Nakamura Y."/>
            <person name="Ichinomiya M."/>
            <person name="Sato N."/>
            <person name="Blanc-Mathieu R."/>
            <person name="Endo H."/>
            <person name="Kuwata A."/>
            <person name="Ogata H."/>
        </authorList>
    </citation>
    <scope>NUCLEOTIDE SEQUENCE [LARGE SCALE GENOMIC DNA]</scope>
</reference>
<feature type="domain" description="PPIase cyclophilin-type" evidence="1">
    <location>
        <begin position="4"/>
        <end position="128"/>
    </location>
</feature>
<gene>
    <name evidence="2" type="ORF">TrCOL_g8756</name>
</gene>
<dbReference type="GO" id="GO:0003755">
    <property type="term" value="F:peptidyl-prolyl cis-trans isomerase activity"/>
    <property type="evidence" value="ECO:0007669"/>
    <property type="project" value="InterPro"/>
</dbReference>
<dbReference type="SUPFAM" id="SSF50891">
    <property type="entry name" value="Cyclophilin-like"/>
    <property type="match status" value="1"/>
</dbReference>
<evidence type="ECO:0000313" key="2">
    <source>
        <dbReference type="EMBL" id="GMI26934.1"/>
    </source>
</evidence>
<proteinExistence type="predicted"/>
<dbReference type="Pfam" id="PF00160">
    <property type="entry name" value="Pro_isomerase"/>
    <property type="match status" value="1"/>
</dbReference>
<dbReference type="InterPro" id="IPR044233">
    <property type="entry name" value="CYP23-like"/>
</dbReference>
<evidence type="ECO:0000259" key="1">
    <source>
        <dbReference type="Pfam" id="PF00160"/>
    </source>
</evidence>
<name>A0A9W7G105_9STRA</name>
<dbReference type="AlphaFoldDB" id="A0A9W7G105"/>
<dbReference type="Gene3D" id="2.40.100.10">
    <property type="entry name" value="Cyclophilin-like"/>
    <property type="match status" value="1"/>
</dbReference>
<sequence length="154" mass="16696">MSTLVIKTGLGDLRFTLLPSMAPETVAHIVKLVEAKLFDGVAKWYRSDFVIQTGLYGTSVTSPYPPLSVNESSLSISNLPYTVSVAHHDVPDCGDSEFFVNLESNVHLDEAYGGYAVFARAEEGDNVTRGLCGEIARRVKGGELVQIIEMTVEG</sequence>
<organism evidence="2 3">
    <name type="scientific">Triparma columacea</name>
    <dbReference type="NCBI Taxonomy" id="722753"/>
    <lineage>
        <taxon>Eukaryota</taxon>
        <taxon>Sar</taxon>
        <taxon>Stramenopiles</taxon>
        <taxon>Ochrophyta</taxon>
        <taxon>Bolidophyceae</taxon>
        <taxon>Parmales</taxon>
        <taxon>Triparmaceae</taxon>
        <taxon>Triparma</taxon>
    </lineage>
</organism>
<keyword evidence="3" id="KW-1185">Reference proteome</keyword>
<dbReference type="EMBL" id="BRYA01000637">
    <property type="protein sequence ID" value="GMI26934.1"/>
    <property type="molecule type" value="Genomic_DNA"/>
</dbReference>
<dbReference type="InterPro" id="IPR029000">
    <property type="entry name" value="Cyclophilin-like_dom_sf"/>
</dbReference>